<evidence type="ECO:0000256" key="1">
    <source>
        <dbReference type="SAM" id="Phobius"/>
    </source>
</evidence>
<accession>A0A1M5MP43</accession>
<reference evidence="3 6" key="3">
    <citation type="submission" date="2018-03" db="EMBL/GenBank/DDBJ databases">
        <title>Genomic Encyclopedia of Archaeal and Bacterial Type Strains, Phase II (KMG-II): from individual species to whole genera.</title>
        <authorList>
            <person name="Goeker M."/>
        </authorList>
    </citation>
    <scope>NUCLEOTIDE SEQUENCE [LARGE SCALE GENOMIC DNA]</scope>
    <source>
        <strain evidence="3 6">DSM 17797</strain>
    </source>
</reference>
<evidence type="ECO:0000313" key="6">
    <source>
        <dbReference type="Proteomes" id="UP000237771"/>
    </source>
</evidence>
<dbReference type="AlphaFoldDB" id="A0A1M5MP43"/>
<name>A0A1M5MP43_9FLAO</name>
<feature type="transmembrane region" description="Helical" evidence="1">
    <location>
        <begin position="20"/>
        <end position="40"/>
    </location>
</feature>
<dbReference type="STRING" id="280093.SAMN05443373_104101"/>
<protein>
    <submittedName>
        <fullName evidence="4">VanZ like family protein</fullName>
    </submittedName>
    <submittedName>
        <fullName evidence="3">VanZ like protein</fullName>
    </submittedName>
</protein>
<evidence type="ECO:0000313" key="5">
    <source>
        <dbReference type="Proteomes" id="UP000184384"/>
    </source>
</evidence>
<dbReference type="Proteomes" id="UP000184384">
    <property type="component" value="Unassembled WGS sequence"/>
</dbReference>
<dbReference type="EMBL" id="PVUB01000003">
    <property type="protein sequence ID" value="PRZ25026.1"/>
    <property type="molecule type" value="Genomic_DNA"/>
</dbReference>
<dbReference type="NCBIfam" id="NF037970">
    <property type="entry name" value="vanZ_1"/>
    <property type="match status" value="1"/>
</dbReference>
<organism evidence="4 5">
    <name type="scientific">Flavobacterium granuli</name>
    <dbReference type="NCBI Taxonomy" id="280093"/>
    <lineage>
        <taxon>Bacteria</taxon>
        <taxon>Pseudomonadati</taxon>
        <taxon>Bacteroidota</taxon>
        <taxon>Flavobacteriia</taxon>
        <taxon>Flavobacteriales</taxon>
        <taxon>Flavobacteriaceae</taxon>
        <taxon>Flavobacterium</taxon>
    </lineage>
</organism>
<feature type="domain" description="VanZ-like" evidence="2">
    <location>
        <begin position="38"/>
        <end position="131"/>
    </location>
</feature>
<dbReference type="Pfam" id="PF04892">
    <property type="entry name" value="VanZ"/>
    <property type="match status" value="1"/>
</dbReference>
<proteinExistence type="predicted"/>
<feature type="transmembrane region" description="Helical" evidence="1">
    <location>
        <begin position="52"/>
        <end position="70"/>
    </location>
</feature>
<reference evidence="4" key="2">
    <citation type="submission" date="2016-11" db="EMBL/GenBank/DDBJ databases">
        <authorList>
            <person name="Jaros S."/>
            <person name="Januszkiewicz K."/>
            <person name="Wedrychowicz H."/>
        </authorList>
    </citation>
    <scope>NUCLEOTIDE SEQUENCE [LARGE SCALE GENOMIC DNA]</scope>
    <source>
        <strain evidence="4">DSM 19729</strain>
    </source>
</reference>
<keyword evidence="1" id="KW-1133">Transmembrane helix</keyword>
<feature type="transmembrane region" description="Helical" evidence="1">
    <location>
        <begin position="82"/>
        <end position="103"/>
    </location>
</feature>
<dbReference type="PANTHER" id="PTHR28008">
    <property type="entry name" value="DOMAIN PROTEIN, PUTATIVE (AFU_ORTHOLOGUE AFUA_3G10980)-RELATED"/>
    <property type="match status" value="1"/>
</dbReference>
<evidence type="ECO:0000313" key="4">
    <source>
        <dbReference type="EMBL" id="SHG79170.1"/>
    </source>
</evidence>
<dbReference type="Proteomes" id="UP000237771">
    <property type="component" value="Unassembled WGS sequence"/>
</dbReference>
<keyword evidence="1" id="KW-0472">Membrane</keyword>
<dbReference type="PANTHER" id="PTHR28008:SF1">
    <property type="entry name" value="DOMAIN PROTEIN, PUTATIVE (AFU_ORTHOLOGUE AFUA_3G10980)-RELATED"/>
    <property type="match status" value="1"/>
</dbReference>
<keyword evidence="6" id="KW-1185">Reference proteome</keyword>
<sequence>MTHCFQVKLTKNLLVLKQIFFWLAFSWTAVVLVLCLVQLNDVPTVGIQNVDKYVHTFFHFVFTFLWFLFLKEQFKNQYSGKPYVVSFLFSVFFGIAIEIAQGLFTISRKSDLFDILANVTGAALAVLVLWIYFRKKH</sequence>
<evidence type="ECO:0000313" key="3">
    <source>
        <dbReference type="EMBL" id="PRZ25026.1"/>
    </source>
</evidence>
<feature type="transmembrane region" description="Helical" evidence="1">
    <location>
        <begin position="115"/>
        <end position="133"/>
    </location>
</feature>
<dbReference type="EMBL" id="FQWO01000004">
    <property type="protein sequence ID" value="SHG79170.1"/>
    <property type="molecule type" value="Genomic_DNA"/>
</dbReference>
<gene>
    <name evidence="3" type="ORF">BC624_103102</name>
    <name evidence="4" type="ORF">SAMN05443373_104101</name>
</gene>
<keyword evidence="1" id="KW-0812">Transmembrane</keyword>
<dbReference type="InterPro" id="IPR006976">
    <property type="entry name" value="VanZ-like"/>
</dbReference>
<reference evidence="5" key="1">
    <citation type="submission" date="2016-11" db="EMBL/GenBank/DDBJ databases">
        <authorList>
            <person name="Varghese N."/>
            <person name="Submissions S."/>
        </authorList>
    </citation>
    <scope>NUCLEOTIDE SEQUENCE [LARGE SCALE GENOMIC DNA]</scope>
    <source>
        <strain evidence="5">DSM 19729</strain>
    </source>
</reference>
<evidence type="ECO:0000259" key="2">
    <source>
        <dbReference type="Pfam" id="PF04892"/>
    </source>
</evidence>